<proteinExistence type="predicted"/>
<evidence type="ECO:0000313" key="1">
    <source>
        <dbReference type="EMBL" id="ARM66193.1"/>
    </source>
</evidence>
<name>A0A1W6JIY8_9CAUD</name>
<organism evidence="1 2">
    <name type="scientific">Lactococcus phage AM1</name>
    <dbReference type="NCBI Taxonomy" id="1965467"/>
    <lineage>
        <taxon>Viruses</taxon>
        <taxon>Duplodnaviria</taxon>
        <taxon>Heunggongvirae</taxon>
        <taxon>Uroviricota</taxon>
        <taxon>Caudoviricetes</taxon>
        <taxon>Audreyjarvisvirus</taxon>
        <taxon>Audreyjarvisvirus AM1</taxon>
    </lineage>
</organism>
<gene>
    <name evidence="1" type="ORF">AM1_066</name>
</gene>
<dbReference type="PANTHER" id="PTHR30255">
    <property type="entry name" value="SINGLE-STRANDED-DNA-SPECIFIC EXONUCLEASE RECJ"/>
    <property type="match status" value="1"/>
</dbReference>
<sequence>MVKWIQKKTKIKSDREDDLKTKILKARGIPLEDHQEFLFPDEKWENHPFEIRNVERAVNRILEGIADKETIVISGDPDADGITATAIMFNRLKALQDFNEFNLDYIYPQRDTGHGLYGQLSVQDHWLNKAEKSGC</sequence>
<keyword evidence="2" id="KW-1185">Reference proteome</keyword>
<reference evidence="1 2" key="1">
    <citation type="journal article" date="2017" name="Viruses">
        <title>Phage Biodiversity in Artisanal Cheese Wheys Reflects the Complexity of the Fermentation Process.</title>
        <authorList>
            <person name="Mahony J."/>
            <person name="Moscarelli A."/>
            <person name="Kelleher P."/>
            <person name="Lugli G.A."/>
            <person name="Ventura M."/>
            <person name="Settanni L."/>
            <person name="van Sinderen D."/>
        </authorList>
    </citation>
    <scope>NUCLEOTIDE SEQUENCE [LARGE SCALE GENOMIC DNA]</scope>
</reference>
<keyword evidence="1" id="KW-0269">Exonuclease</keyword>
<dbReference type="GO" id="GO:0004527">
    <property type="term" value="F:exonuclease activity"/>
    <property type="evidence" value="ECO:0007669"/>
    <property type="project" value="UniProtKB-KW"/>
</dbReference>
<keyword evidence="1" id="KW-0378">Hydrolase</keyword>
<dbReference type="PANTHER" id="PTHR30255:SF2">
    <property type="entry name" value="SINGLE-STRANDED-DNA-SPECIFIC EXONUCLEASE RECJ"/>
    <property type="match status" value="1"/>
</dbReference>
<dbReference type="InterPro" id="IPR051673">
    <property type="entry name" value="SSDNA_exonuclease_RecJ"/>
</dbReference>
<keyword evidence="1" id="KW-0540">Nuclease</keyword>
<evidence type="ECO:0000313" key="2">
    <source>
        <dbReference type="Proteomes" id="UP000221405"/>
    </source>
</evidence>
<dbReference type="SUPFAM" id="SSF64182">
    <property type="entry name" value="DHH phosphoesterases"/>
    <property type="match status" value="1"/>
</dbReference>
<dbReference type="EMBL" id="KY554768">
    <property type="protein sequence ID" value="ARM66193.1"/>
    <property type="molecule type" value="Genomic_DNA"/>
</dbReference>
<dbReference type="Proteomes" id="UP000221405">
    <property type="component" value="Segment"/>
</dbReference>
<protein>
    <submittedName>
        <fullName evidence="1">Single stranded DNA specific exonuclease</fullName>
    </submittedName>
</protein>
<dbReference type="Gene3D" id="3.90.1640.30">
    <property type="match status" value="1"/>
</dbReference>
<dbReference type="InterPro" id="IPR038763">
    <property type="entry name" value="DHH_sf"/>
</dbReference>
<accession>A0A1W6JIY8</accession>